<evidence type="ECO:0000313" key="1">
    <source>
        <dbReference type="EMBL" id="QDA35740.1"/>
    </source>
</evidence>
<name>A0A4Y5SQH2_9RHOB</name>
<protein>
    <submittedName>
        <fullName evidence="1">Glycosyltransferase family 2 protein</fullName>
    </submittedName>
</protein>
<keyword evidence="1" id="KW-0614">Plasmid</keyword>
<dbReference type="AlphaFoldDB" id="A0A4Y5SQH2"/>
<reference evidence="2" key="1">
    <citation type="submission" date="2019-05" db="EMBL/GenBank/DDBJ databases">
        <title>Tamlana fucoidanivorans sp. nov., isolated from the surface of algae collected from Fujian province in China.</title>
        <authorList>
            <person name="Li J."/>
        </authorList>
    </citation>
    <scope>NUCLEOTIDE SEQUENCE [LARGE SCALE GENOMIC DNA]</scope>
    <source>
        <strain evidence="2">2251</strain>
        <plasmid evidence="2">unnamed7</plasmid>
    </source>
</reference>
<sequence>MRVAVFTMSYNEDVTLPIWVKYYGGLFGRENLFVIDHGSNDGSTEGLHGVNLIKLPRTAFSDLKRSKMISDLCENFLNFYDYFIYTDTDEFLCVDPSKHKDLKTYLQEVRPEYETAIGLNIFHSFDEEPEFNSSRKVLSQRNYVYFMASMCKTLITKEPIKWGGGFHTCDKRQSFGEVYNFHSKFMDRGIALDRLRVLRNIPRDGNFGNHQMILDHDLMLAYAQINSRHRGSDFEFSENINELLSLVELDASGKYVYDLDYNGDTPYHLRKIPETFKGVF</sequence>
<dbReference type="GO" id="GO:0016740">
    <property type="term" value="F:transferase activity"/>
    <property type="evidence" value="ECO:0007669"/>
    <property type="project" value="UniProtKB-KW"/>
</dbReference>
<dbReference type="Pfam" id="PF13704">
    <property type="entry name" value="Glyco_tranf_2_4"/>
    <property type="match status" value="1"/>
</dbReference>
<organism evidence="1 2">
    <name type="scientific">Paracoccus liaowanqingii</name>
    <dbReference type="NCBI Taxonomy" id="2560053"/>
    <lineage>
        <taxon>Bacteria</taxon>
        <taxon>Pseudomonadati</taxon>
        <taxon>Pseudomonadota</taxon>
        <taxon>Alphaproteobacteria</taxon>
        <taxon>Rhodobacterales</taxon>
        <taxon>Paracoccaceae</taxon>
        <taxon>Paracoccus</taxon>
    </lineage>
</organism>
<accession>A0A4Y5SQH2</accession>
<keyword evidence="1" id="KW-0808">Transferase</keyword>
<evidence type="ECO:0000313" key="2">
    <source>
        <dbReference type="Proteomes" id="UP000296374"/>
    </source>
</evidence>
<dbReference type="EMBL" id="CP040758">
    <property type="protein sequence ID" value="QDA35740.1"/>
    <property type="molecule type" value="Genomic_DNA"/>
</dbReference>
<proteinExistence type="predicted"/>
<dbReference type="Proteomes" id="UP000296374">
    <property type="component" value="Plasmid unnamed7"/>
</dbReference>
<dbReference type="KEGG" id="plia:E4191_16380"/>
<gene>
    <name evidence="1" type="ORF">E4191_16380</name>
</gene>
<geneLocation type="plasmid" evidence="1 2">
    <name>unnamed7</name>
</geneLocation>